<evidence type="ECO:0000313" key="6">
    <source>
        <dbReference type="EMBL" id="RNL78362.1"/>
    </source>
</evidence>
<dbReference type="PANTHER" id="PTHR47506:SF6">
    <property type="entry name" value="HTH-TYPE TRANSCRIPTIONAL REPRESSOR NEMR"/>
    <property type="match status" value="1"/>
</dbReference>
<evidence type="ECO:0000313" key="7">
    <source>
        <dbReference type="Proteomes" id="UP000277094"/>
    </source>
</evidence>
<evidence type="ECO:0000256" key="1">
    <source>
        <dbReference type="ARBA" id="ARBA00023015"/>
    </source>
</evidence>
<dbReference type="PROSITE" id="PS50977">
    <property type="entry name" value="HTH_TETR_2"/>
    <property type="match status" value="1"/>
</dbReference>
<dbReference type="InterPro" id="IPR009057">
    <property type="entry name" value="Homeodomain-like_sf"/>
</dbReference>
<evidence type="ECO:0000256" key="3">
    <source>
        <dbReference type="ARBA" id="ARBA00023163"/>
    </source>
</evidence>
<dbReference type="OrthoDB" id="8701707at2"/>
<comment type="caution">
    <text evidence="6">The sequence shown here is derived from an EMBL/GenBank/DDBJ whole genome shotgun (WGS) entry which is preliminary data.</text>
</comment>
<keyword evidence="3" id="KW-0804">Transcription</keyword>
<dbReference type="InterPro" id="IPR001647">
    <property type="entry name" value="HTH_TetR"/>
</dbReference>
<dbReference type="GO" id="GO:0003677">
    <property type="term" value="F:DNA binding"/>
    <property type="evidence" value="ECO:0007669"/>
    <property type="project" value="UniProtKB-UniRule"/>
</dbReference>
<dbReference type="PRINTS" id="PR00455">
    <property type="entry name" value="HTHTETR"/>
</dbReference>
<evidence type="ECO:0000259" key="5">
    <source>
        <dbReference type="PROSITE" id="PS50977"/>
    </source>
</evidence>
<dbReference type="InterPro" id="IPR036271">
    <property type="entry name" value="Tet_transcr_reg_TetR-rel_C_sf"/>
</dbReference>
<gene>
    <name evidence="6" type="ORF">EFL95_04460</name>
</gene>
<accession>A0A3N0DRV8</accession>
<proteinExistence type="predicted"/>
<dbReference type="InterPro" id="IPR011075">
    <property type="entry name" value="TetR_C"/>
</dbReference>
<reference evidence="6 7" key="1">
    <citation type="submission" date="2018-11" db="EMBL/GenBank/DDBJ databases">
        <authorList>
            <person name="Li F."/>
        </authorList>
    </citation>
    <scope>NUCLEOTIDE SEQUENCE [LARGE SCALE GENOMIC DNA]</scope>
    <source>
        <strain evidence="6 7">KIS18-7</strain>
    </source>
</reference>
<dbReference type="Pfam" id="PF16925">
    <property type="entry name" value="TetR_C_13"/>
    <property type="match status" value="1"/>
</dbReference>
<dbReference type="Proteomes" id="UP000277094">
    <property type="component" value="Unassembled WGS sequence"/>
</dbReference>
<feature type="domain" description="HTH tetR-type" evidence="5">
    <location>
        <begin position="8"/>
        <end position="68"/>
    </location>
</feature>
<dbReference type="Pfam" id="PF00440">
    <property type="entry name" value="TetR_N"/>
    <property type="match status" value="1"/>
</dbReference>
<name>A0A3N0DRV8_9ACTN</name>
<dbReference type="SUPFAM" id="SSF46689">
    <property type="entry name" value="Homeodomain-like"/>
    <property type="match status" value="1"/>
</dbReference>
<dbReference type="EMBL" id="RJSG01000002">
    <property type="protein sequence ID" value="RNL78362.1"/>
    <property type="molecule type" value="Genomic_DNA"/>
</dbReference>
<keyword evidence="7" id="KW-1185">Reference proteome</keyword>
<dbReference type="RefSeq" id="WP_123232861.1">
    <property type="nucleotide sequence ID" value="NZ_RJSG01000002.1"/>
</dbReference>
<organism evidence="6 7">
    <name type="scientific">Nocardioides marmorisolisilvae</name>
    <dbReference type="NCBI Taxonomy" id="1542737"/>
    <lineage>
        <taxon>Bacteria</taxon>
        <taxon>Bacillati</taxon>
        <taxon>Actinomycetota</taxon>
        <taxon>Actinomycetes</taxon>
        <taxon>Propionibacteriales</taxon>
        <taxon>Nocardioidaceae</taxon>
        <taxon>Nocardioides</taxon>
    </lineage>
</organism>
<feature type="DNA-binding region" description="H-T-H motif" evidence="4">
    <location>
        <begin position="31"/>
        <end position="50"/>
    </location>
</feature>
<dbReference type="AlphaFoldDB" id="A0A3N0DRV8"/>
<dbReference type="Gene3D" id="1.10.357.10">
    <property type="entry name" value="Tetracycline Repressor, domain 2"/>
    <property type="match status" value="1"/>
</dbReference>
<evidence type="ECO:0000256" key="2">
    <source>
        <dbReference type="ARBA" id="ARBA00023125"/>
    </source>
</evidence>
<evidence type="ECO:0000256" key="4">
    <source>
        <dbReference type="PROSITE-ProRule" id="PRU00335"/>
    </source>
</evidence>
<dbReference type="SUPFAM" id="SSF48498">
    <property type="entry name" value="Tetracyclin repressor-like, C-terminal domain"/>
    <property type="match status" value="1"/>
</dbReference>
<keyword evidence="2 4" id="KW-0238">DNA-binding</keyword>
<protein>
    <submittedName>
        <fullName evidence="6">TetR family transcriptional regulator</fullName>
    </submittedName>
</protein>
<keyword evidence="1" id="KW-0805">Transcription regulation</keyword>
<sequence length="196" mass="22045">MPRPRLSDGTRRRLLDASVTNFLERGFHGTGIQQVLDEVGVPKGSFYNYFASKEDWGVAVIGHYADTCSRQLVEAQDGAKTPVESLRRFFELQMRDFERTDFVGGCLLANLAGELDGSEATRRALRDAFDGWRDGIRDLIAAGQTQGLVRDDMTALELAEMLLESWEGAVIRMKIDKSLAPVRRTLDRLLDGYFRP</sequence>
<dbReference type="PANTHER" id="PTHR47506">
    <property type="entry name" value="TRANSCRIPTIONAL REGULATORY PROTEIN"/>
    <property type="match status" value="1"/>
</dbReference>